<dbReference type="OrthoDB" id="1524355at2"/>
<dbReference type="EMBL" id="NSKE01000003">
    <property type="protein sequence ID" value="PAU94823.1"/>
    <property type="molecule type" value="Genomic_DNA"/>
</dbReference>
<organism evidence="1 2">
    <name type="scientific">Fodinibius salipaludis</name>
    <dbReference type="NCBI Taxonomy" id="2032627"/>
    <lineage>
        <taxon>Bacteria</taxon>
        <taxon>Pseudomonadati</taxon>
        <taxon>Balneolota</taxon>
        <taxon>Balneolia</taxon>
        <taxon>Balneolales</taxon>
        <taxon>Balneolaceae</taxon>
        <taxon>Fodinibius</taxon>
    </lineage>
</organism>
<dbReference type="SUPFAM" id="SSF55144">
    <property type="entry name" value="LigT-like"/>
    <property type="match status" value="1"/>
</dbReference>
<evidence type="ECO:0000313" key="1">
    <source>
        <dbReference type="EMBL" id="PAU94823.1"/>
    </source>
</evidence>
<proteinExistence type="predicted"/>
<dbReference type="PANTHER" id="PTHR28141">
    <property type="entry name" value="2',3'-CYCLIC-NUCLEOTIDE 3'-PHOSPHODIESTERASE"/>
    <property type="match status" value="1"/>
</dbReference>
<dbReference type="Proteomes" id="UP000218831">
    <property type="component" value="Unassembled WGS sequence"/>
</dbReference>
<dbReference type="AlphaFoldDB" id="A0A2A2GD47"/>
<dbReference type="Gene3D" id="3.90.1140.10">
    <property type="entry name" value="Cyclic phosphodiesterase"/>
    <property type="match status" value="1"/>
</dbReference>
<accession>A0A2A2GD47</accession>
<sequence length="175" mass="20093">MEKPVTYSLWLEPTGDVAYKLQQRIKDLSKKHDTPVFSPHVTLLGGLTASKTELVALTNTLVSSAPPFDLTLTKAGYRNTYYQSLFIHVAQNEGLTNLHSNACRLFDCPDEYKNEYMPHLSLLYGDLSQQQKERILNKIGREFYIQFVAKKVVLLQTDGKPKEWKKIHTAMFKEK</sequence>
<dbReference type="InterPro" id="IPR009097">
    <property type="entry name" value="Cyclic_Pdiesterase"/>
</dbReference>
<evidence type="ECO:0000313" key="2">
    <source>
        <dbReference type="Proteomes" id="UP000218831"/>
    </source>
</evidence>
<dbReference type="Pfam" id="PF13563">
    <property type="entry name" value="2_5_RNA_ligase2"/>
    <property type="match status" value="1"/>
</dbReference>
<dbReference type="InterPro" id="IPR012386">
    <property type="entry name" value="Cyclic-nucl_3Pdiesterase"/>
</dbReference>
<comment type="caution">
    <text evidence="1">The sequence shown here is derived from an EMBL/GenBank/DDBJ whole genome shotgun (WGS) entry which is preliminary data.</text>
</comment>
<dbReference type="RefSeq" id="WP_095605690.1">
    <property type="nucleotide sequence ID" value="NZ_NSKE01000003.1"/>
</dbReference>
<protein>
    <recommendedName>
        <fullName evidence="3">Cyclic phosphodiesterase-like protein</fullName>
    </recommendedName>
</protein>
<dbReference type="GO" id="GO:0004113">
    <property type="term" value="F:2',3'-cyclic-nucleotide 3'-phosphodiesterase activity"/>
    <property type="evidence" value="ECO:0007669"/>
    <property type="project" value="TreeGrafter"/>
</dbReference>
<reference evidence="1 2" key="1">
    <citation type="submission" date="2017-08" db="EMBL/GenBank/DDBJ databases">
        <title>Aliifodinibius alkalisoli sp. nov., isolated from saline alkaline soil.</title>
        <authorList>
            <person name="Liu D."/>
            <person name="Zhang G."/>
        </authorList>
    </citation>
    <scope>NUCLEOTIDE SEQUENCE [LARGE SCALE GENOMIC DNA]</scope>
    <source>
        <strain evidence="1 2">WN023</strain>
    </source>
</reference>
<evidence type="ECO:0008006" key="3">
    <source>
        <dbReference type="Google" id="ProtNLM"/>
    </source>
</evidence>
<dbReference type="GO" id="GO:0009187">
    <property type="term" value="P:cyclic nucleotide metabolic process"/>
    <property type="evidence" value="ECO:0007669"/>
    <property type="project" value="TreeGrafter"/>
</dbReference>
<keyword evidence="2" id="KW-1185">Reference proteome</keyword>
<gene>
    <name evidence="1" type="ORF">CK503_04955</name>
</gene>
<name>A0A2A2GD47_9BACT</name>
<dbReference type="PANTHER" id="PTHR28141:SF1">
    <property type="entry name" value="2',3'-CYCLIC-NUCLEOTIDE 3'-PHOSPHODIESTERASE"/>
    <property type="match status" value="1"/>
</dbReference>